<dbReference type="AlphaFoldDB" id="A0A2A2K5A7"/>
<name>A0A2A2K5A7_9BILA</name>
<proteinExistence type="predicted"/>
<evidence type="ECO:0000313" key="2">
    <source>
        <dbReference type="Proteomes" id="UP000218231"/>
    </source>
</evidence>
<dbReference type="EMBL" id="LIAE01009603">
    <property type="protein sequence ID" value="PAV69090.1"/>
    <property type="molecule type" value="Genomic_DNA"/>
</dbReference>
<organism evidence="1 2">
    <name type="scientific">Diploscapter pachys</name>
    <dbReference type="NCBI Taxonomy" id="2018661"/>
    <lineage>
        <taxon>Eukaryota</taxon>
        <taxon>Metazoa</taxon>
        <taxon>Ecdysozoa</taxon>
        <taxon>Nematoda</taxon>
        <taxon>Chromadorea</taxon>
        <taxon>Rhabditida</taxon>
        <taxon>Rhabditina</taxon>
        <taxon>Rhabditomorpha</taxon>
        <taxon>Rhabditoidea</taxon>
        <taxon>Rhabditidae</taxon>
        <taxon>Diploscapter</taxon>
    </lineage>
</organism>
<gene>
    <name evidence="1" type="ORF">WR25_24196</name>
</gene>
<evidence type="ECO:0000313" key="1">
    <source>
        <dbReference type="EMBL" id="PAV69090.1"/>
    </source>
</evidence>
<reference evidence="1 2" key="1">
    <citation type="journal article" date="2017" name="Curr. Biol.">
        <title>Genome architecture and evolution of a unichromosomal asexual nematode.</title>
        <authorList>
            <person name="Fradin H."/>
            <person name="Zegar C."/>
            <person name="Gutwein M."/>
            <person name="Lucas J."/>
            <person name="Kovtun M."/>
            <person name="Corcoran D."/>
            <person name="Baugh L.R."/>
            <person name="Kiontke K."/>
            <person name="Gunsalus K."/>
            <person name="Fitch D.H."/>
            <person name="Piano F."/>
        </authorList>
    </citation>
    <scope>NUCLEOTIDE SEQUENCE [LARGE SCALE GENOMIC DNA]</scope>
    <source>
        <strain evidence="1">PF1309</strain>
    </source>
</reference>
<dbReference type="Proteomes" id="UP000218231">
    <property type="component" value="Unassembled WGS sequence"/>
</dbReference>
<protein>
    <submittedName>
        <fullName evidence="1">Uncharacterized protein</fullName>
    </submittedName>
</protein>
<comment type="caution">
    <text evidence="1">The sequence shown here is derived from an EMBL/GenBank/DDBJ whole genome shotgun (WGS) entry which is preliminary data.</text>
</comment>
<sequence length="73" mass="7762">MGNTYVVRLREDDPAADNSLQLGAVSIVGDGQQVDAGNVGRSTLDQEQIDRYQPSNIPSVLATLPGQRPPADL</sequence>
<keyword evidence="2" id="KW-1185">Reference proteome</keyword>
<accession>A0A2A2K5A7</accession>